<protein>
    <recommendedName>
        <fullName evidence="2">CHRD domain-containing protein</fullName>
    </recommendedName>
</protein>
<feature type="signal peptide" evidence="1">
    <location>
        <begin position="1"/>
        <end position="18"/>
    </location>
</feature>
<dbReference type="EMBL" id="QGMK01000869">
    <property type="protein sequence ID" value="TVY76080.1"/>
    <property type="molecule type" value="Genomic_DNA"/>
</dbReference>
<dbReference type="InterPro" id="IPR010895">
    <property type="entry name" value="CHRD"/>
</dbReference>
<proteinExistence type="predicted"/>
<dbReference type="AlphaFoldDB" id="A0A8T9C5I6"/>
<evidence type="ECO:0000259" key="2">
    <source>
        <dbReference type="SMART" id="SM00754"/>
    </source>
</evidence>
<evidence type="ECO:0000313" key="3">
    <source>
        <dbReference type="EMBL" id="TVY76080.1"/>
    </source>
</evidence>
<dbReference type="Proteomes" id="UP000469558">
    <property type="component" value="Unassembled WGS sequence"/>
</dbReference>
<keyword evidence="4" id="KW-1185">Reference proteome</keyword>
<keyword evidence="1" id="KW-0732">Signal</keyword>
<accession>A0A8T9C5I6</accession>
<dbReference type="SMART" id="SM00754">
    <property type="entry name" value="CHRD"/>
    <property type="match status" value="1"/>
</dbReference>
<organism evidence="3 4">
    <name type="scientific">Lachnellula suecica</name>
    <dbReference type="NCBI Taxonomy" id="602035"/>
    <lineage>
        <taxon>Eukaryota</taxon>
        <taxon>Fungi</taxon>
        <taxon>Dikarya</taxon>
        <taxon>Ascomycota</taxon>
        <taxon>Pezizomycotina</taxon>
        <taxon>Leotiomycetes</taxon>
        <taxon>Helotiales</taxon>
        <taxon>Lachnaceae</taxon>
        <taxon>Lachnellula</taxon>
    </lineage>
</organism>
<evidence type="ECO:0000256" key="1">
    <source>
        <dbReference type="SAM" id="SignalP"/>
    </source>
</evidence>
<dbReference type="OrthoDB" id="3554264at2759"/>
<comment type="caution">
    <text evidence="3">The sequence shown here is derived from an EMBL/GenBank/DDBJ whole genome shotgun (WGS) entry which is preliminary data.</text>
</comment>
<feature type="domain" description="CHRD" evidence="2">
    <location>
        <begin position="77"/>
        <end position="221"/>
    </location>
</feature>
<evidence type="ECO:0000313" key="4">
    <source>
        <dbReference type="Proteomes" id="UP000469558"/>
    </source>
</evidence>
<gene>
    <name evidence="3" type="ORF">LSUE1_G004707</name>
</gene>
<feature type="chain" id="PRO_5035778299" description="CHRD domain-containing protein" evidence="1">
    <location>
        <begin position="19"/>
        <end position="221"/>
    </location>
</feature>
<dbReference type="Pfam" id="PF07452">
    <property type="entry name" value="CHRD"/>
    <property type="match status" value="1"/>
</dbReference>
<name>A0A8T9C5I6_9HELO</name>
<sequence>MKTTLTILATIFAAKALAAPTDTTYPPPPGGYDSITYPAGTGENLPYYPPPPGGWKSVTYPPGTGSDASSSPFIFTSTYNVVALGSEVRNGTTSAPGPKDAVGFFNFGINSVMDTICYNITLLNVAGDYRSPAATATHIHEAARGASGPPRLAFPNPIGDDTYRVSTGCLTGPFVTGLKGADGRDTGEGFEVKQIEENPKGFFTDSHTVLFSLGVVRGQLA</sequence>
<reference evidence="3 4" key="1">
    <citation type="submission" date="2018-05" db="EMBL/GenBank/DDBJ databases">
        <title>Genome sequencing and assembly of the regulated plant pathogen Lachnellula willkommii and related sister species for the development of diagnostic species identification markers.</title>
        <authorList>
            <person name="Giroux E."/>
            <person name="Bilodeau G."/>
        </authorList>
    </citation>
    <scope>NUCLEOTIDE SEQUENCE [LARGE SCALE GENOMIC DNA]</scope>
    <source>
        <strain evidence="3 4">CBS 268.59</strain>
    </source>
</reference>